<keyword evidence="1" id="KW-1133">Transmembrane helix</keyword>
<organism evidence="2 3">
    <name type="scientific">Roseospira navarrensis</name>
    <dbReference type="NCBI Taxonomy" id="140058"/>
    <lineage>
        <taxon>Bacteria</taxon>
        <taxon>Pseudomonadati</taxon>
        <taxon>Pseudomonadota</taxon>
        <taxon>Alphaproteobacteria</taxon>
        <taxon>Rhodospirillales</taxon>
        <taxon>Rhodospirillaceae</taxon>
        <taxon>Roseospira</taxon>
    </lineage>
</organism>
<evidence type="ECO:0008006" key="4">
    <source>
        <dbReference type="Google" id="ProtNLM"/>
    </source>
</evidence>
<dbReference type="AlphaFoldDB" id="A0A7X1ZBZ0"/>
<accession>A0A7X1ZBZ0</accession>
<gene>
    <name evidence="2" type="ORF">GHC57_03150</name>
</gene>
<feature type="transmembrane region" description="Helical" evidence="1">
    <location>
        <begin position="128"/>
        <end position="150"/>
    </location>
</feature>
<comment type="caution">
    <text evidence="2">The sequence shown here is derived from an EMBL/GenBank/DDBJ whole genome shotgun (WGS) entry which is preliminary data.</text>
</comment>
<feature type="transmembrane region" description="Helical" evidence="1">
    <location>
        <begin position="61"/>
        <end position="85"/>
    </location>
</feature>
<keyword evidence="3" id="KW-1185">Reference proteome</keyword>
<keyword evidence="1" id="KW-0472">Membrane</keyword>
<name>A0A7X1ZBZ0_9PROT</name>
<reference evidence="2 3" key="1">
    <citation type="submission" date="2019-10" db="EMBL/GenBank/DDBJ databases">
        <title>Draft whole-genome sequence of the purple nonsulfur photosynthetic bacterium Roseospira navarrensis DSM 15114.</title>
        <authorList>
            <person name="Kyndt J.A."/>
            <person name="Meyer T.E."/>
        </authorList>
    </citation>
    <scope>NUCLEOTIDE SEQUENCE [LARGE SCALE GENOMIC DNA]</scope>
    <source>
        <strain evidence="2 3">DSM 15114</strain>
    </source>
</reference>
<dbReference type="Proteomes" id="UP000434582">
    <property type="component" value="Unassembled WGS sequence"/>
</dbReference>
<dbReference type="EMBL" id="WIVE01000005">
    <property type="protein sequence ID" value="MQX35508.1"/>
    <property type="molecule type" value="Genomic_DNA"/>
</dbReference>
<evidence type="ECO:0000256" key="1">
    <source>
        <dbReference type="SAM" id="Phobius"/>
    </source>
</evidence>
<feature type="transmembrane region" description="Helical" evidence="1">
    <location>
        <begin position="29"/>
        <end position="49"/>
    </location>
</feature>
<feature type="transmembrane region" description="Helical" evidence="1">
    <location>
        <begin position="97"/>
        <end position="116"/>
    </location>
</feature>
<dbReference type="OrthoDB" id="118399at2"/>
<proteinExistence type="predicted"/>
<protein>
    <recommendedName>
        <fullName evidence="4">DUF2214 domain-containing protein</fullName>
    </recommendedName>
</protein>
<dbReference type="RefSeq" id="WP_153341080.1">
    <property type="nucleotide sequence ID" value="NZ_WIVE01000005.1"/>
</dbReference>
<evidence type="ECO:0000313" key="2">
    <source>
        <dbReference type="EMBL" id="MQX35508.1"/>
    </source>
</evidence>
<sequence length="154" mass="15684">MADLWAALAATDPAAWMRVSRWGYAGVNAGHILGVALLVGAIVPLDLRLLGVWKRQPLDGLACVLVPVAATGLALAAGCGALLFLAGPADYAANPVFLSKMALVLAGAMAALWATLRGGVAALSPARGRAVAVISLLCWLSALVLGRLIAFTMV</sequence>
<keyword evidence="1" id="KW-0812">Transmembrane</keyword>
<evidence type="ECO:0000313" key="3">
    <source>
        <dbReference type="Proteomes" id="UP000434582"/>
    </source>
</evidence>